<dbReference type="EMBL" id="KN838575">
    <property type="protein sequence ID" value="KIK03877.1"/>
    <property type="molecule type" value="Genomic_DNA"/>
</dbReference>
<dbReference type="STRING" id="1095629.A0A0C9Y1F5"/>
<dbReference type="HOGENOM" id="CLU_063718_0_0_1"/>
<keyword evidence="3" id="KW-1185">Reference proteome</keyword>
<evidence type="ECO:0000256" key="1">
    <source>
        <dbReference type="ARBA" id="ARBA00023172"/>
    </source>
</evidence>
<dbReference type="GO" id="GO:0003677">
    <property type="term" value="F:DNA binding"/>
    <property type="evidence" value="ECO:0007669"/>
    <property type="project" value="InterPro"/>
</dbReference>
<sequence length="354" mass="40261">MVAPLSNLSHKISALNSHEDDDRITEEEIELDLEDERATVPDLVHEDLEPGNHEFMQTWKKSVFGASKGVTDKTDGEYQRLKIQCTSFLISSGLIQKEADFFCKSSPEDAPFFIKPRCDEVTLDNKAQPSNEIRDSYVQAQKMRAAMTKIFSREYGLGSLEWHQTKDGMVGNPSISPEVANYMSGLHHQKVKAGCEATSARAVTLDIIGRLYDFNHRPENWALKQYNPVSRQDTTKLHEWGGGLTRRALHAIYTISFLCLLCIDEVLKIRRSHIEFEDHRIIITLPFRKTHQYGRVKPFHLHMLDEADAHLCPVRALADWINTTAITEGYIFRKIGSGEWPVAKDSAMVCFVAI</sequence>
<name>A0A0C9Y1F5_9AGAR</name>
<dbReference type="InterPro" id="IPR013762">
    <property type="entry name" value="Integrase-like_cat_sf"/>
</dbReference>
<accession>A0A0C9Y1F5</accession>
<dbReference type="AlphaFoldDB" id="A0A0C9Y1F5"/>
<organism evidence="2 3">
    <name type="scientific">Laccaria amethystina LaAM-08-1</name>
    <dbReference type="NCBI Taxonomy" id="1095629"/>
    <lineage>
        <taxon>Eukaryota</taxon>
        <taxon>Fungi</taxon>
        <taxon>Dikarya</taxon>
        <taxon>Basidiomycota</taxon>
        <taxon>Agaricomycotina</taxon>
        <taxon>Agaricomycetes</taxon>
        <taxon>Agaricomycetidae</taxon>
        <taxon>Agaricales</taxon>
        <taxon>Agaricineae</taxon>
        <taxon>Hydnangiaceae</taxon>
        <taxon>Laccaria</taxon>
    </lineage>
</organism>
<keyword evidence="1" id="KW-0233">DNA recombination</keyword>
<dbReference type="GO" id="GO:0006310">
    <property type="term" value="P:DNA recombination"/>
    <property type="evidence" value="ECO:0007669"/>
    <property type="project" value="UniProtKB-KW"/>
</dbReference>
<reference evidence="3" key="2">
    <citation type="submission" date="2015-01" db="EMBL/GenBank/DDBJ databases">
        <title>Evolutionary Origins and Diversification of the Mycorrhizal Mutualists.</title>
        <authorList>
            <consortium name="DOE Joint Genome Institute"/>
            <consortium name="Mycorrhizal Genomics Consortium"/>
            <person name="Kohler A."/>
            <person name="Kuo A."/>
            <person name="Nagy L.G."/>
            <person name="Floudas D."/>
            <person name="Copeland A."/>
            <person name="Barry K.W."/>
            <person name="Cichocki N."/>
            <person name="Veneault-Fourrey C."/>
            <person name="LaButti K."/>
            <person name="Lindquist E.A."/>
            <person name="Lipzen A."/>
            <person name="Lundell T."/>
            <person name="Morin E."/>
            <person name="Murat C."/>
            <person name="Riley R."/>
            <person name="Ohm R."/>
            <person name="Sun H."/>
            <person name="Tunlid A."/>
            <person name="Henrissat B."/>
            <person name="Grigoriev I.V."/>
            <person name="Hibbett D.S."/>
            <person name="Martin F."/>
        </authorList>
    </citation>
    <scope>NUCLEOTIDE SEQUENCE [LARGE SCALE GENOMIC DNA]</scope>
    <source>
        <strain evidence="3">LaAM-08-1</strain>
    </source>
</reference>
<evidence type="ECO:0000313" key="2">
    <source>
        <dbReference type="EMBL" id="KIK03877.1"/>
    </source>
</evidence>
<dbReference type="OrthoDB" id="3163890at2759"/>
<dbReference type="Proteomes" id="UP000054477">
    <property type="component" value="Unassembled WGS sequence"/>
</dbReference>
<dbReference type="GO" id="GO:0015074">
    <property type="term" value="P:DNA integration"/>
    <property type="evidence" value="ECO:0007669"/>
    <property type="project" value="InterPro"/>
</dbReference>
<dbReference type="Gene3D" id="1.10.443.10">
    <property type="entry name" value="Intergrase catalytic core"/>
    <property type="match status" value="1"/>
</dbReference>
<reference evidence="2 3" key="1">
    <citation type="submission" date="2014-04" db="EMBL/GenBank/DDBJ databases">
        <authorList>
            <consortium name="DOE Joint Genome Institute"/>
            <person name="Kuo A."/>
            <person name="Kohler A."/>
            <person name="Nagy L.G."/>
            <person name="Floudas D."/>
            <person name="Copeland A."/>
            <person name="Barry K.W."/>
            <person name="Cichocki N."/>
            <person name="Veneault-Fourrey C."/>
            <person name="LaButti K."/>
            <person name="Lindquist E.A."/>
            <person name="Lipzen A."/>
            <person name="Lundell T."/>
            <person name="Morin E."/>
            <person name="Murat C."/>
            <person name="Sun H."/>
            <person name="Tunlid A."/>
            <person name="Henrissat B."/>
            <person name="Grigoriev I.V."/>
            <person name="Hibbett D.S."/>
            <person name="Martin F."/>
            <person name="Nordberg H.P."/>
            <person name="Cantor M.N."/>
            <person name="Hua S.X."/>
        </authorList>
    </citation>
    <scope>NUCLEOTIDE SEQUENCE [LARGE SCALE GENOMIC DNA]</scope>
    <source>
        <strain evidence="2 3">LaAM-08-1</strain>
    </source>
</reference>
<protein>
    <submittedName>
        <fullName evidence="2">Uncharacterized protein</fullName>
    </submittedName>
</protein>
<gene>
    <name evidence="2" type="ORF">K443DRAFT_5035</name>
</gene>
<proteinExistence type="predicted"/>
<dbReference type="SUPFAM" id="SSF56349">
    <property type="entry name" value="DNA breaking-rejoining enzymes"/>
    <property type="match status" value="1"/>
</dbReference>
<evidence type="ECO:0000313" key="3">
    <source>
        <dbReference type="Proteomes" id="UP000054477"/>
    </source>
</evidence>
<dbReference type="InterPro" id="IPR011010">
    <property type="entry name" value="DNA_brk_join_enz"/>
</dbReference>